<evidence type="ECO:0000313" key="5">
    <source>
        <dbReference type="Proteomes" id="UP000641741"/>
    </source>
</evidence>
<dbReference type="PIRSF" id="PIRSF004553">
    <property type="entry name" value="CHP00095"/>
    <property type="match status" value="1"/>
</dbReference>
<organism evidence="4 5">
    <name type="scientific">Agathobaculum hominis</name>
    <dbReference type="NCBI Taxonomy" id="2763014"/>
    <lineage>
        <taxon>Bacteria</taxon>
        <taxon>Bacillati</taxon>
        <taxon>Bacillota</taxon>
        <taxon>Clostridia</taxon>
        <taxon>Eubacteriales</taxon>
        <taxon>Butyricicoccaceae</taxon>
        <taxon>Agathobaculum</taxon>
    </lineage>
</organism>
<dbReference type="RefSeq" id="WP_186969468.1">
    <property type="nucleotide sequence ID" value="NZ_JACOPK010000003.1"/>
</dbReference>
<keyword evidence="2 4" id="KW-0808">Transferase</keyword>
<proteinExistence type="predicted"/>
<dbReference type="PROSITE" id="PS00092">
    <property type="entry name" value="N6_MTASE"/>
    <property type="match status" value="1"/>
</dbReference>
<feature type="region of interest" description="Disordered" evidence="3">
    <location>
        <begin position="1"/>
        <end position="24"/>
    </location>
</feature>
<dbReference type="NCBIfam" id="TIGR00095">
    <property type="entry name" value="16S rRNA (guanine(966)-N(2))-methyltransferase RsmD"/>
    <property type="match status" value="1"/>
</dbReference>
<dbReference type="GO" id="GO:0052913">
    <property type="term" value="F:16S rRNA (guanine(966)-N(2))-methyltransferase activity"/>
    <property type="evidence" value="ECO:0007669"/>
    <property type="project" value="UniProtKB-EC"/>
</dbReference>
<dbReference type="Proteomes" id="UP000641741">
    <property type="component" value="Unassembled WGS sequence"/>
</dbReference>
<dbReference type="Pfam" id="PF03602">
    <property type="entry name" value="Cons_hypoth95"/>
    <property type="match status" value="1"/>
</dbReference>
<accession>A0ABR7GLJ2</accession>
<protein>
    <submittedName>
        <fullName evidence="4">16S rRNA (Guanine(966)-N(2))-methyltransferase RsmD</fullName>
        <ecNumber evidence="4">2.1.1.171</ecNumber>
    </submittedName>
</protein>
<evidence type="ECO:0000313" key="4">
    <source>
        <dbReference type="EMBL" id="MBC5695181.1"/>
    </source>
</evidence>
<evidence type="ECO:0000256" key="2">
    <source>
        <dbReference type="ARBA" id="ARBA00022679"/>
    </source>
</evidence>
<dbReference type="CDD" id="cd02440">
    <property type="entry name" value="AdoMet_MTases"/>
    <property type="match status" value="1"/>
</dbReference>
<reference evidence="4 5" key="1">
    <citation type="submission" date="2020-08" db="EMBL/GenBank/DDBJ databases">
        <title>Genome public.</title>
        <authorList>
            <person name="Liu C."/>
            <person name="Sun Q."/>
        </authorList>
    </citation>
    <scope>NUCLEOTIDE SEQUENCE [LARGE SCALE GENOMIC DNA]</scope>
    <source>
        <strain evidence="4 5">M2</strain>
    </source>
</reference>
<dbReference type="SUPFAM" id="SSF53335">
    <property type="entry name" value="S-adenosyl-L-methionine-dependent methyltransferases"/>
    <property type="match status" value="1"/>
</dbReference>
<evidence type="ECO:0000256" key="3">
    <source>
        <dbReference type="SAM" id="MobiDB-lite"/>
    </source>
</evidence>
<gene>
    <name evidence="4" type="primary">rsmD</name>
    <name evidence="4" type="ORF">H8S02_04365</name>
</gene>
<dbReference type="PANTHER" id="PTHR43542:SF1">
    <property type="entry name" value="METHYLTRANSFERASE"/>
    <property type="match status" value="1"/>
</dbReference>
<keyword evidence="1 4" id="KW-0489">Methyltransferase</keyword>
<dbReference type="EMBL" id="JACOPK010000003">
    <property type="protein sequence ID" value="MBC5695181.1"/>
    <property type="molecule type" value="Genomic_DNA"/>
</dbReference>
<evidence type="ECO:0000256" key="1">
    <source>
        <dbReference type="ARBA" id="ARBA00022603"/>
    </source>
</evidence>
<dbReference type="InterPro" id="IPR029063">
    <property type="entry name" value="SAM-dependent_MTases_sf"/>
</dbReference>
<sequence length="184" mass="20219">MRVVSGSARGCRLQPVPGMNTRPTTDRVKENVFNLIQDHVRDADVLDLFAGTGQLGIEALSRGAAHCDFIEHNGTAYSVVSKNVQTARVQDRASLHRVEARDFLAKAAAKKYSLIFLDPPYGGTILENALSGIERFDILSANGIIICESAVEDRFAHGFEVVRERRYGATMITVLRRQDGGTDE</sequence>
<keyword evidence="5" id="KW-1185">Reference proteome</keyword>
<dbReference type="InterPro" id="IPR004398">
    <property type="entry name" value="RNA_MeTrfase_RsmD"/>
</dbReference>
<dbReference type="Gene3D" id="3.40.50.150">
    <property type="entry name" value="Vaccinia Virus protein VP39"/>
    <property type="match status" value="1"/>
</dbReference>
<dbReference type="PANTHER" id="PTHR43542">
    <property type="entry name" value="METHYLTRANSFERASE"/>
    <property type="match status" value="1"/>
</dbReference>
<dbReference type="EC" id="2.1.1.171" evidence="4"/>
<name>A0ABR7GLJ2_9FIRM</name>
<dbReference type="InterPro" id="IPR002052">
    <property type="entry name" value="DNA_methylase_N6_adenine_CS"/>
</dbReference>
<comment type="caution">
    <text evidence="4">The sequence shown here is derived from an EMBL/GenBank/DDBJ whole genome shotgun (WGS) entry which is preliminary data.</text>
</comment>